<sequence>MFARLCFTLTVLLFALAAHAGDLLIENITLLSPERSAPVGHQHVLIRGGRIAAISAQPIAVASGTAKLDGSGKYLSPGLMDSHVHISSVPGLVDEDSAEVRALRKAFIRQQPRSYLYHGVTQLLDPSNYLPAINAFNAQPQKPDLFRCGAVPVLNGYPSVFVSAEHRHQHMPNFLHEPANTDPLPTGTHAEQHTPEAVVAEVKASGALCIKLFIEDGFGDASIWPLARIETLRRVREAAHREGLLVLGHANALDMQQHAVEAGVDVIAHGLWNWTSIDGTEGLPTPIAALNQRIREKNIAVQPTLRVLPGLAALFDANTLSDPAYTRVVPPALLNWYRTPAAQWFKQELKSEVGSDDEQRIYRRQMRIADQAMRALRDLYERGHSMLLASDTPSSPTYGNQPGYNTFQEMQLMAVAGIPLQEIFRAATINNARQFGLEKDYGTIEVGKIANLLVLNANPLASVEHWNAIDQIVLHGIATPRAQFSAMATP</sequence>
<dbReference type="PANTHER" id="PTHR43135">
    <property type="entry name" value="ALPHA-D-RIBOSE 1-METHYLPHOSPHONATE 5-TRIPHOSPHATE DIPHOSPHATASE"/>
    <property type="match status" value="1"/>
</dbReference>
<dbReference type="RefSeq" id="WP_133591310.1">
    <property type="nucleotide sequence ID" value="NZ_CP037953.1"/>
</dbReference>
<proteinExistence type="predicted"/>
<dbReference type="Pfam" id="PF01979">
    <property type="entry name" value="Amidohydro_1"/>
    <property type="match status" value="1"/>
</dbReference>
<dbReference type="PANTHER" id="PTHR43135:SF3">
    <property type="entry name" value="ALPHA-D-RIBOSE 1-METHYLPHOSPHONATE 5-TRIPHOSPHATE DIPHOSPHATASE"/>
    <property type="match status" value="1"/>
</dbReference>
<name>A0A4R6ULR2_9GAMM</name>
<dbReference type="EMBL" id="SNYM01000011">
    <property type="protein sequence ID" value="TDQ47116.1"/>
    <property type="molecule type" value="Genomic_DNA"/>
</dbReference>
<evidence type="ECO:0000259" key="2">
    <source>
        <dbReference type="Pfam" id="PF01979"/>
    </source>
</evidence>
<dbReference type="GO" id="GO:0016810">
    <property type="term" value="F:hydrolase activity, acting on carbon-nitrogen (but not peptide) bonds"/>
    <property type="evidence" value="ECO:0007669"/>
    <property type="project" value="InterPro"/>
</dbReference>
<organism evidence="3 4">
    <name type="scientific">Permianibacter aggregans</name>
    <dbReference type="NCBI Taxonomy" id="1510150"/>
    <lineage>
        <taxon>Bacteria</taxon>
        <taxon>Pseudomonadati</taxon>
        <taxon>Pseudomonadota</taxon>
        <taxon>Gammaproteobacteria</taxon>
        <taxon>Pseudomonadales</taxon>
        <taxon>Pseudomonadaceae</taxon>
        <taxon>Permianibacter</taxon>
    </lineage>
</organism>
<keyword evidence="3" id="KW-0378">Hydrolase</keyword>
<dbReference type="InterPro" id="IPR011059">
    <property type="entry name" value="Metal-dep_hydrolase_composite"/>
</dbReference>
<dbReference type="SUPFAM" id="SSF51338">
    <property type="entry name" value="Composite domain of metallo-dependent hydrolases"/>
    <property type="match status" value="1"/>
</dbReference>
<keyword evidence="1" id="KW-0732">Signal</keyword>
<dbReference type="InterPro" id="IPR032466">
    <property type="entry name" value="Metal_Hydrolase"/>
</dbReference>
<feature type="chain" id="PRO_5020339593" evidence="1">
    <location>
        <begin position="21"/>
        <end position="490"/>
    </location>
</feature>
<dbReference type="InterPro" id="IPR051781">
    <property type="entry name" value="Metallo-dep_Hydrolase"/>
</dbReference>
<evidence type="ECO:0000313" key="4">
    <source>
        <dbReference type="Proteomes" id="UP000295375"/>
    </source>
</evidence>
<feature type="domain" description="Amidohydrolase-related" evidence="2">
    <location>
        <begin position="74"/>
        <end position="467"/>
    </location>
</feature>
<keyword evidence="4" id="KW-1185">Reference proteome</keyword>
<accession>A0A4R6ULR2</accession>
<reference evidence="3 4" key="1">
    <citation type="submission" date="2019-03" db="EMBL/GenBank/DDBJ databases">
        <title>Genomic Encyclopedia of Type Strains, Phase IV (KMG-IV): sequencing the most valuable type-strain genomes for metagenomic binning, comparative biology and taxonomic classification.</title>
        <authorList>
            <person name="Goeker M."/>
        </authorList>
    </citation>
    <scope>NUCLEOTIDE SEQUENCE [LARGE SCALE GENOMIC DNA]</scope>
    <source>
        <strain evidence="3 4">DSM 103792</strain>
    </source>
</reference>
<dbReference type="Proteomes" id="UP000295375">
    <property type="component" value="Unassembled WGS sequence"/>
</dbReference>
<dbReference type="AlphaFoldDB" id="A0A4R6ULR2"/>
<evidence type="ECO:0000256" key="1">
    <source>
        <dbReference type="SAM" id="SignalP"/>
    </source>
</evidence>
<comment type="caution">
    <text evidence="3">The sequence shown here is derived from an EMBL/GenBank/DDBJ whole genome shotgun (WGS) entry which is preliminary data.</text>
</comment>
<dbReference type="Gene3D" id="3.20.20.140">
    <property type="entry name" value="Metal-dependent hydrolases"/>
    <property type="match status" value="1"/>
</dbReference>
<dbReference type="OrthoDB" id="9782972at2"/>
<evidence type="ECO:0000313" key="3">
    <source>
        <dbReference type="EMBL" id="TDQ47116.1"/>
    </source>
</evidence>
<feature type="signal peptide" evidence="1">
    <location>
        <begin position="1"/>
        <end position="20"/>
    </location>
</feature>
<dbReference type="Gene3D" id="2.30.40.10">
    <property type="entry name" value="Urease, subunit C, domain 1"/>
    <property type="match status" value="1"/>
</dbReference>
<dbReference type="SUPFAM" id="SSF51556">
    <property type="entry name" value="Metallo-dependent hydrolases"/>
    <property type="match status" value="1"/>
</dbReference>
<protein>
    <submittedName>
        <fullName evidence="3">Amidohydrolase family protein</fullName>
    </submittedName>
</protein>
<dbReference type="InterPro" id="IPR006680">
    <property type="entry name" value="Amidohydro-rel"/>
</dbReference>
<gene>
    <name evidence="3" type="ORF">EV696_11144</name>
</gene>